<dbReference type="Proteomes" id="UP000031861">
    <property type="component" value="Chromosome"/>
</dbReference>
<organism evidence="5 6">
    <name type="scientific">Bacillus cereus 03BB108</name>
    <dbReference type="NCBI Taxonomy" id="451709"/>
    <lineage>
        <taxon>Bacteria</taxon>
        <taxon>Bacillati</taxon>
        <taxon>Bacillota</taxon>
        <taxon>Bacilli</taxon>
        <taxon>Bacillales</taxon>
        <taxon>Bacillaceae</taxon>
        <taxon>Bacillus</taxon>
        <taxon>Bacillus cereus group</taxon>
    </lineage>
</organism>
<evidence type="ECO:0000313" key="6">
    <source>
        <dbReference type="Proteomes" id="UP000031861"/>
    </source>
</evidence>
<dbReference type="SUPFAM" id="SSF53448">
    <property type="entry name" value="Nucleotide-diphospho-sugar transferases"/>
    <property type="match status" value="2"/>
</dbReference>
<dbReference type="InterPro" id="IPR039528">
    <property type="entry name" value="DPM1-like"/>
</dbReference>
<dbReference type="InterPro" id="IPR001173">
    <property type="entry name" value="Glyco_trans_2-like"/>
</dbReference>
<dbReference type="InterPro" id="IPR029044">
    <property type="entry name" value="Nucleotide-diphossugar_trans"/>
</dbReference>
<feature type="domain" description="Glycosyltransferase 2-like" evidence="4">
    <location>
        <begin position="267"/>
        <end position="384"/>
    </location>
</feature>
<sequence length="498" mass="56450">MCKNSISIIIPIRHKIKNLPRILEACEQLQPLEIILTINGDIQDSIESADPYNFEIITLEEPIDSTNLYVIGAKKAKGQYLLFLDENYMVPPPLLIQFLQPLQNGSTDVVLNNLDDFFYQKQQPNIAMIWQQVTNHFFHRPDLHVNSLLFPPYAMTKETLEAINPESLLNPILAQMKIIKNKFRISNHFKIAIPQIPSFPSKQLNCYHLEAIENWINILQDPRGNYTDSNRRRDIILELQNGEQRAIPKIITGKEFYSNTYGDKQLSVIIPVQNEEKTIESVIFEVQKLKPFEIIVIVNGSTDKTEGLAKGCGATVISYEEALGNDTGRAVGAFFAKGDILLFIDGDFLISSYDLLPFVQSIQNGTDLALNKLDYYYMYRLPYSIVTACKYAVNLACNRKDLGMGSTIAVPHAFSRKCIDTIGFHSLLSPTLSQVKTILAGFHVQNVHSVDVDKMNRVRPEKHFSKEGCLSLATQQIIGDHIEAIYYIAEQKRGTECF</sequence>
<dbReference type="AlphaFoldDB" id="A0AAN0T136"/>
<dbReference type="PANTHER" id="PTHR43398">
    <property type="entry name" value="DOLICHOL-PHOSPHATE MANNOSYLTRANSFERASE SUBUNIT 1"/>
    <property type="match status" value="1"/>
</dbReference>
<dbReference type="RefSeq" id="WP_001994137.1">
    <property type="nucleotide sequence ID" value="NZ_CP009641.1"/>
</dbReference>
<evidence type="ECO:0000259" key="4">
    <source>
        <dbReference type="Pfam" id="PF00535"/>
    </source>
</evidence>
<dbReference type="GO" id="GO:0016020">
    <property type="term" value="C:membrane"/>
    <property type="evidence" value="ECO:0007669"/>
    <property type="project" value="GOC"/>
</dbReference>
<name>A0AAN0T136_BACCE</name>
<dbReference type="FunFam" id="3.90.550.10:FF:000134">
    <property type="entry name" value="Glycosyl transferase family 2"/>
    <property type="match status" value="1"/>
</dbReference>
<accession>A0AAN0T136</accession>
<dbReference type="GO" id="GO:0009247">
    <property type="term" value="P:glycolipid biosynthetic process"/>
    <property type="evidence" value="ECO:0007669"/>
    <property type="project" value="TreeGrafter"/>
</dbReference>
<evidence type="ECO:0000256" key="1">
    <source>
        <dbReference type="ARBA" id="ARBA00006739"/>
    </source>
</evidence>
<gene>
    <name evidence="5" type="ORF">AK40_1604</name>
</gene>
<dbReference type="Pfam" id="PF00535">
    <property type="entry name" value="Glycos_transf_2"/>
    <property type="match status" value="2"/>
</dbReference>
<dbReference type="Gene3D" id="3.90.550.10">
    <property type="entry name" value="Spore Coat Polysaccharide Biosynthesis Protein SpsA, Chain A"/>
    <property type="match status" value="2"/>
</dbReference>
<keyword evidence="3" id="KW-0808">Transferase</keyword>
<feature type="domain" description="Glycosyltransferase 2-like" evidence="4">
    <location>
        <begin position="7"/>
        <end position="127"/>
    </location>
</feature>
<proteinExistence type="inferred from homology"/>
<evidence type="ECO:0000256" key="2">
    <source>
        <dbReference type="ARBA" id="ARBA00022676"/>
    </source>
</evidence>
<dbReference type="EMBL" id="CP009641">
    <property type="protein sequence ID" value="AJI13598.1"/>
    <property type="molecule type" value="Genomic_DNA"/>
</dbReference>
<dbReference type="PANTHER" id="PTHR43398:SF1">
    <property type="entry name" value="DOLICHOL-PHOSPHATE MANNOSYLTRANSFERASE SUBUNIT 1"/>
    <property type="match status" value="1"/>
</dbReference>
<keyword evidence="2" id="KW-0328">Glycosyltransferase</keyword>
<comment type="similarity">
    <text evidence="1">Belongs to the glycosyltransferase 2 family.</text>
</comment>
<protein>
    <submittedName>
        <fullName evidence="5">Glycosyltransferase like 2 family protein</fullName>
    </submittedName>
</protein>
<reference evidence="5 6" key="1">
    <citation type="journal article" date="2015" name="Genome Announc.">
        <title>Complete genome sequences for 35 biothreat assay-relevant bacillus species.</title>
        <authorList>
            <person name="Johnson S.L."/>
            <person name="Daligault H.E."/>
            <person name="Davenport K.W."/>
            <person name="Jaissle J."/>
            <person name="Frey K.G."/>
            <person name="Ladner J.T."/>
            <person name="Broomall S.M."/>
            <person name="Bishop-Lilly K.A."/>
            <person name="Bruce D.C."/>
            <person name="Gibbons H.S."/>
            <person name="Coyne S.R."/>
            <person name="Lo C.C."/>
            <person name="Meincke L."/>
            <person name="Munk A.C."/>
            <person name="Koroleva G.I."/>
            <person name="Rosenzweig C.N."/>
            <person name="Palacios G.F."/>
            <person name="Redden C.L."/>
            <person name="Minogue T.D."/>
            <person name="Chain P.S."/>
        </authorList>
    </citation>
    <scope>NUCLEOTIDE SEQUENCE [LARGE SCALE GENOMIC DNA]</scope>
    <source>
        <strain evidence="5 6">03BB108</strain>
    </source>
</reference>
<dbReference type="GO" id="GO:0004582">
    <property type="term" value="F:dolichyl-phosphate beta-D-mannosyltransferase activity"/>
    <property type="evidence" value="ECO:0007669"/>
    <property type="project" value="InterPro"/>
</dbReference>
<evidence type="ECO:0000313" key="5">
    <source>
        <dbReference type="EMBL" id="AJI13598.1"/>
    </source>
</evidence>
<evidence type="ECO:0000256" key="3">
    <source>
        <dbReference type="ARBA" id="ARBA00022679"/>
    </source>
</evidence>